<gene>
    <name evidence="2" type="ORF">QPX34_11605</name>
</gene>
<reference evidence="2 3" key="1">
    <citation type="submission" date="2023-05" db="EMBL/GenBank/DDBJ databases">
        <title>Metabolic capabilities are highly conserved among human nasal-associated Corynebacterium species in pangenomic analyses.</title>
        <authorList>
            <person name="Tran T.H."/>
            <person name="Roberts A.Q."/>
            <person name="Escapa I.F."/>
            <person name="Gao W."/>
            <person name="Conlan S."/>
            <person name="Kong H."/>
            <person name="Segre J.A."/>
            <person name="Kelly M.S."/>
            <person name="Lemon K.P."/>
        </authorList>
    </citation>
    <scope>NUCLEOTIDE SEQUENCE [LARGE SCALE GENOMIC DNA]</scope>
    <source>
        <strain evidence="2 3">KPL3802</strain>
    </source>
</reference>
<dbReference type="RefSeq" id="WP_284610863.1">
    <property type="nucleotide sequence ID" value="NZ_JASNVM010000021.1"/>
</dbReference>
<dbReference type="EMBL" id="JASNUO010000017">
    <property type="protein sequence ID" value="MDK4248646.1"/>
    <property type="molecule type" value="Genomic_DNA"/>
</dbReference>
<proteinExistence type="predicted"/>
<sequence>MLALTVQHLPVNLIGVFKTPIQRQLLLTRLPLLRRQLQWLRLMLRHCQPSGCLLHVLLCHRGLLPCLGDFPLCSVQVMLLGLLPPGTLEPPDPAAGSLLRIPELRLCNPDQSGTPIGLLDLPQRGGLLLQGSPARRSRWSPTSRSGRGASSRASRN</sequence>
<accession>A0ABT7FU17</accession>
<protein>
    <submittedName>
        <fullName evidence="2">Uncharacterized protein</fullName>
    </submittedName>
</protein>
<evidence type="ECO:0000313" key="3">
    <source>
        <dbReference type="Proteomes" id="UP001239414"/>
    </source>
</evidence>
<name>A0ABT7FU17_9CORY</name>
<feature type="region of interest" description="Disordered" evidence="1">
    <location>
        <begin position="131"/>
        <end position="156"/>
    </location>
</feature>
<organism evidence="2 3">
    <name type="scientific">Corynebacterium accolens</name>
    <dbReference type="NCBI Taxonomy" id="38284"/>
    <lineage>
        <taxon>Bacteria</taxon>
        <taxon>Bacillati</taxon>
        <taxon>Actinomycetota</taxon>
        <taxon>Actinomycetes</taxon>
        <taxon>Mycobacteriales</taxon>
        <taxon>Corynebacteriaceae</taxon>
        <taxon>Corynebacterium</taxon>
    </lineage>
</organism>
<keyword evidence="3" id="KW-1185">Reference proteome</keyword>
<evidence type="ECO:0000256" key="1">
    <source>
        <dbReference type="SAM" id="MobiDB-lite"/>
    </source>
</evidence>
<evidence type="ECO:0000313" key="2">
    <source>
        <dbReference type="EMBL" id="MDK4248646.1"/>
    </source>
</evidence>
<feature type="compositionally biased region" description="Low complexity" evidence="1">
    <location>
        <begin position="143"/>
        <end position="156"/>
    </location>
</feature>
<comment type="caution">
    <text evidence="2">The sequence shown here is derived from an EMBL/GenBank/DDBJ whole genome shotgun (WGS) entry which is preliminary data.</text>
</comment>
<dbReference type="Proteomes" id="UP001239414">
    <property type="component" value="Unassembled WGS sequence"/>
</dbReference>